<protein>
    <submittedName>
        <fullName evidence="2">Putative acetyltransferase</fullName>
        <ecNumber evidence="2">2.3.1.-</ecNumber>
    </submittedName>
</protein>
<gene>
    <name evidence="2" type="ORF">HDA43_001562</name>
</gene>
<keyword evidence="2" id="KW-0808">Transferase</keyword>
<evidence type="ECO:0000313" key="3">
    <source>
        <dbReference type="Proteomes" id="UP000576393"/>
    </source>
</evidence>
<dbReference type="EC" id="2.3.1.-" evidence="2"/>
<keyword evidence="2" id="KW-0012">Acyltransferase</keyword>
<dbReference type="InterPro" id="IPR000182">
    <property type="entry name" value="GNAT_dom"/>
</dbReference>
<dbReference type="Pfam" id="PF13527">
    <property type="entry name" value="Acetyltransf_9"/>
    <property type="match status" value="1"/>
</dbReference>
<dbReference type="Proteomes" id="UP000576393">
    <property type="component" value="Unassembled WGS sequence"/>
</dbReference>
<evidence type="ECO:0000259" key="1">
    <source>
        <dbReference type="PROSITE" id="PS51186"/>
    </source>
</evidence>
<dbReference type="CDD" id="cd04301">
    <property type="entry name" value="NAT_SF"/>
    <property type="match status" value="1"/>
</dbReference>
<keyword evidence="3" id="KW-1185">Reference proteome</keyword>
<dbReference type="GO" id="GO:0016747">
    <property type="term" value="F:acyltransferase activity, transferring groups other than amino-acyl groups"/>
    <property type="evidence" value="ECO:0007669"/>
    <property type="project" value="InterPro"/>
</dbReference>
<dbReference type="SUPFAM" id="SSF55729">
    <property type="entry name" value="Acyl-CoA N-acyltransferases (Nat)"/>
    <property type="match status" value="1"/>
</dbReference>
<comment type="caution">
    <text evidence="2">The sequence shown here is derived from an EMBL/GenBank/DDBJ whole genome shotgun (WGS) entry which is preliminary data.</text>
</comment>
<sequence length="176" mass="18542">MIVRRETPADIDAVHRVTAAAFAKPDRPGETPFEDTLLRELRGCDGWMPALSLVATGPDGQVVGHVLGSRGHVEGAPVVAVGPVSVHPAHQRRGVGLALVHTLLGAADAMGEPMAVLVGSPVYYSRFGFRPAAEYGVVPPVPEWGVFLQVRALSAYDPGDPGLRGAFAYADPFNRG</sequence>
<evidence type="ECO:0000313" key="2">
    <source>
        <dbReference type="EMBL" id="NYF39403.1"/>
    </source>
</evidence>
<reference evidence="2 3" key="1">
    <citation type="submission" date="2020-07" db="EMBL/GenBank/DDBJ databases">
        <title>Sequencing the genomes of 1000 actinobacteria strains.</title>
        <authorList>
            <person name="Klenk H.-P."/>
        </authorList>
    </citation>
    <scope>NUCLEOTIDE SEQUENCE [LARGE SCALE GENOMIC DNA]</scope>
    <source>
        <strain evidence="2 3">DSM 45763</strain>
    </source>
</reference>
<feature type="domain" description="N-acetyltransferase" evidence="1">
    <location>
        <begin position="1"/>
        <end position="153"/>
    </location>
</feature>
<dbReference type="EMBL" id="JACCCO010000001">
    <property type="protein sequence ID" value="NYF39403.1"/>
    <property type="molecule type" value="Genomic_DNA"/>
</dbReference>
<dbReference type="InterPro" id="IPR016181">
    <property type="entry name" value="Acyl_CoA_acyltransferase"/>
</dbReference>
<dbReference type="RefSeq" id="WP_179819065.1">
    <property type="nucleotide sequence ID" value="NZ_JACCCO010000001.1"/>
</dbReference>
<dbReference type="Gene3D" id="3.40.630.30">
    <property type="match status" value="1"/>
</dbReference>
<organism evidence="2 3">
    <name type="scientific">Streptosporangium sandarakinum</name>
    <dbReference type="NCBI Taxonomy" id="1260955"/>
    <lineage>
        <taxon>Bacteria</taxon>
        <taxon>Bacillati</taxon>
        <taxon>Actinomycetota</taxon>
        <taxon>Actinomycetes</taxon>
        <taxon>Streptosporangiales</taxon>
        <taxon>Streptosporangiaceae</taxon>
        <taxon>Streptosporangium</taxon>
    </lineage>
</organism>
<proteinExistence type="predicted"/>
<accession>A0A852UW10</accession>
<name>A0A852UW10_9ACTN</name>
<dbReference type="AlphaFoldDB" id="A0A852UW10"/>
<dbReference type="PROSITE" id="PS51186">
    <property type="entry name" value="GNAT"/>
    <property type="match status" value="1"/>
</dbReference>